<feature type="coiled-coil region" evidence="1">
    <location>
        <begin position="69"/>
        <end position="96"/>
    </location>
</feature>
<proteinExistence type="predicted"/>
<gene>
    <name evidence="3" type="ORF">AAND1436_LOCUS367</name>
</gene>
<accession>A0A7S2EXY1</accession>
<sequence>MRRMKALTIFLLPWLQDLGARALDDGSALLHKDFHVHSPAASARLLPLTPSQAFAELWHRTALRADRHLQTFEVKMEAERKELQALKDYLEKVHSNFGKHSTIFAQLRGLLPGGTPDEEDRAMGAKFLGLLKDEAFSKELLRAFNSAGKSIASYVERTGRSVADLHLKSANSTEENLGVLIGKFFKVQQHIFRTMTEKMDNDLDKVLLVLPSNYSFLADAAGSLLKQLASSTHEHVAHQIKRMTDSNGTEFCGNYDTVLTTEVLPLMNDTLQAVSHLEAFAQSTVPEVMPVVQKLSKQAADISRGALAAVSKESQKWSDQLCSLILAAAPMS</sequence>
<dbReference type="EMBL" id="HBGQ01000716">
    <property type="protein sequence ID" value="CAD9363909.1"/>
    <property type="molecule type" value="Transcribed_RNA"/>
</dbReference>
<feature type="chain" id="PRO_5031226598" evidence="2">
    <location>
        <begin position="23"/>
        <end position="332"/>
    </location>
</feature>
<keyword evidence="1" id="KW-0175">Coiled coil</keyword>
<evidence type="ECO:0000313" key="3">
    <source>
        <dbReference type="EMBL" id="CAD9363909.1"/>
    </source>
</evidence>
<protein>
    <submittedName>
        <fullName evidence="3">Uncharacterized protein</fullName>
    </submittedName>
</protein>
<evidence type="ECO:0000256" key="2">
    <source>
        <dbReference type="SAM" id="SignalP"/>
    </source>
</evidence>
<evidence type="ECO:0000256" key="1">
    <source>
        <dbReference type="SAM" id="Coils"/>
    </source>
</evidence>
<organism evidence="3">
    <name type="scientific">Alexandrium andersonii</name>
    <dbReference type="NCBI Taxonomy" id="327968"/>
    <lineage>
        <taxon>Eukaryota</taxon>
        <taxon>Sar</taxon>
        <taxon>Alveolata</taxon>
        <taxon>Dinophyceae</taxon>
        <taxon>Gonyaulacales</taxon>
        <taxon>Pyrocystaceae</taxon>
        <taxon>Alexandrium</taxon>
    </lineage>
</organism>
<keyword evidence="2" id="KW-0732">Signal</keyword>
<feature type="signal peptide" evidence="2">
    <location>
        <begin position="1"/>
        <end position="22"/>
    </location>
</feature>
<dbReference type="AlphaFoldDB" id="A0A7S2EXY1"/>
<name>A0A7S2EXY1_9DINO</name>
<reference evidence="3" key="1">
    <citation type="submission" date="2021-01" db="EMBL/GenBank/DDBJ databases">
        <authorList>
            <person name="Corre E."/>
            <person name="Pelletier E."/>
            <person name="Niang G."/>
            <person name="Scheremetjew M."/>
            <person name="Finn R."/>
            <person name="Kale V."/>
            <person name="Holt S."/>
            <person name="Cochrane G."/>
            <person name="Meng A."/>
            <person name="Brown T."/>
            <person name="Cohen L."/>
        </authorList>
    </citation>
    <scope>NUCLEOTIDE SEQUENCE</scope>
    <source>
        <strain evidence="3">CCMP2222</strain>
    </source>
</reference>